<dbReference type="AlphaFoldDB" id="A0A427B2I8"/>
<dbReference type="Proteomes" id="UP000287651">
    <property type="component" value="Unassembled WGS sequence"/>
</dbReference>
<organism evidence="1 2">
    <name type="scientific">Ensete ventricosum</name>
    <name type="common">Abyssinian banana</name>
    <name type="synonym">Musa ensete</name>
    <dbReference type="NCBI Taxonomy" id="4639"/>
    <lineage>
        <taxon>Eukaryota</taxon>
        <taxon>Viridiplantae</taxon>
        <taxon>Streptophyta</taxon>
        <taxon>Embryophyta</taxon>
        <taxon>Tracheophyta</taxon>
        <taxon>Spermatophyta</taxon>
        <taxon>Magnoliopsida</taxon>
        <taxon>Liliopsida</taxon>
        <taxon>Zingiberales</taxon>
        <taxon>Musaceae</taxon>
        <taxon>Ensete</taxon>
    </lineage>
</organism>
<evidence type="ECO:0000313" key="2">
    <source>
        <dbReference type="Proteomes" id="UP000287651"/>
    </source>
</evidence>
<reference evidence="1 2" key="1">
    <citation type="journal article" date="2014" name="Agronomy (Basel)">
        <title>A Draft Genome Sequence for Ensete ventricosum, the Drought-Tolerant Tree Against Hunger.</title>
        <authorList>
            <person name="Harrison J."/>
            <person name="Moore K.A."/>
            <person name="Paszkiewicz K."/>
            <person name="Jones T."/>
            <person name="Grant M."/>
            <person name="Ambacheew D."/>
            <person name="Muzemil S."/>
            <person name="Studholme D.J."/>
        </authorList>
    </citation>
    <scope>NUCLEOTIDE SEQUENCE [LARGE SCALE GENOMIC DNA]</scope>
</reference>
<dbReference type="EMBL" id="AMZH03000646">
    <property type="protein sequence ID" value="RRT82680.1"/>
    <property type="molecule type" value="Genomic_DNA"/>
</dbReference>
<sequence length="137" mass="15333">METMGDILHHPGHTLHTDILPCPTHAHLMSHMLHTDILPHPAHILRMAILIRDIHLMVIHLRDIYLPLSLVHRLRHIMLLAGGAAAAAAAYGAYQSTHGHHQMGHGMPHGFGHHGKFKHGMFGGKHGRFGGKFRKWK</sequence>
<accession>A0A427B2I8</accession>
<name>A0A427B2I8_ENSVE</name>
<protein>
    <submittedName>
        <fullName evidence="1">Uncharacterized protein</fullName>
    </submittedName>
</protein>
<gene>
    <name evidence="1" type="ORF">B296_00013437</name>
</gene>
<comment type="caution">
    <text evidence="1">The sequence shown here is derived from an EMBL/GenBank/DDBJ whole genome shotgun (WGS) entry which is preliminary data.</text>
</comment>
<evidence type="ECO:0000313" key="1">
    <source>
        <dbReference type="EMBL" id="RRT82680.1"/>
    </source>
</evidence>
<proteinExistence type="predicted"/>